<gene>
    <name evidence="3" type="ORF">BEP19_09655</name>
</gene>
<feature type="domain" description="S1 motif" evidence="2">
    <location>
        <begin position="152"/>
        <end position="212"/>
    </location>
</feature>
<dbReference type="RefSeq" id="WP_120189927.1">
    <property type="nucleotide sequence ID" value="NZ_MCHY01000008.1"/>
</dbReference>
<sequence>MLETGQIRTLEVAREAAFGYFLSDGETDVLLHKNETEGVLREGQEIEVFLYMDNQERLAATMHQPLLQMGQFDWLKVTDVNKRMGVFLDMGIQKELLLSKDDLPFNWAQWPQVGDRVFVGLKHDRRGRLLAKLGLDVELAEHEKQGTRDLINTEVSGNVYRVIEPGAFLFTDENYIAFIHREDMNGTIRLGEFVTARVKSIRDDGRINVTHQASKKEAYYDDSESILQILQDRGGAMPFTDKTSPETIRERFGISKAAFKRAMGKLLKERKVYQEEGWTYLTSMKQ</sequence>
<dbReference type="SUPFAM" id="SSF50249">
    <property type="entry name" value="Nucleic acid-binding proteins"/>
    <property type="match status" value="1"/>
</dbReference>
<keyword evidence="4" id="KW-1185">Reference proteome</keyword>
<dbReference type="Pfam" id="PF21191">
    <property type="entry name" value="CvfB_1st"/>
    <property type="match status" value="1"/>
</dbReference>
<dbReference type="AlphaFoldDB" id="A0A419SL04"/>
<evidence type="ECO:0000256" key="1">
    <source>
        <dbReference type="PIRNR" id="PIRNR012524"/>
    </source>
</evidence>
<dbReference type="InterPro" id="IPR036388">
    <property type="entry name" value="WH-like_DNA-bd_sf"/>
</dbReference>
<dbReference type="PANTHER" id="PTHR37296">
    <property type="entry name" value="CONSERVED VIRULENCE FACTOR B"/>
    <property type="match status" value="1"/>
</dbReference>
<dbReference type="Pfam" id="PF17783">
    <property type="entry name" value="WHD_CvfB"/>
    <property type="match status" value="1"/>
</dbReference>
<dbReference type="Proteomes" id="UP000284219">
    <property type="component" value="Unassembled WGS sequence"/>
</dbReference>
<name>A0A419SL04_9BACL</name>
<dbReference type="Pfam" id="PF13509">
    <property type="entry name" value="S1_2"/>
    <property type="match status" value="1"/>
</dbReference>
<dbReference type="OrthoDB" id="9801597at2"/>
<proteinExistence type="inferred from homology"/>
<dbReference type="EMBL" id="MCHY01000008">
    <property type="protein sequence ID" value="RKD24629.1"/>
    <property type="molecule type" value="Genomic_DNA"/>
</dbReference>
<organism evidence="3 4">
    <name type="scientific">Ammoniphilus oxalaticus</name>
    <dbReference type="NCBI Taxonomy" id="66863"/>
    <lineage>
        <taxon>Bacteria</taxon>
        <taxon>Bacillati</taxon>
        <taxon>Bacillota</taxon>
        <taxon>Bacilli</taxon>
        <taxon>Bacillales</taxon>
        <taxon>Paenibacillaceae</taxon>
        <taxon>Aneurinibacillus group</taxon>
        <taxon>Ammoniphilus</taxon>
    </lineage>
</organism>
<dbReference type="PANTHER" id="PTHR37296:SF1">
    <property type="entry name" value="CONSERVED VIRULENCE FACTOR B"/>
    <property type="match status" value="1"/>
</dbReference>
<dbReference type="Gene3D" id="2.40.50.140">
    <property type="entry name" value="Nucleic acid-binding proteins"/>
    <property type="match status" value="2"/>
</dbReference>
<dbReference type="GO" id="GO:0003676">
    <property type="term" value="F:nucleic acid binding"/>
    <property type="evidence" value="ECO:0007669"/>
    <property type="project" value="InterPro"/>
</dbReference>
<dbReference type="InterPro" id="IPR003029">
    <property type="entry name" value="S1_domain"/>
</dbReference>
<comment type="similarity">
    <text evidence="1">Belongs to the CvfB family.</text>
</comment>
<dbReference type="InterPro" id="IPR048587">
    <property type="entry name" value="CvfB_S1_3rd"/>
</dbReference>
<dbReference type="PIRSF" id="PIRSF012524">
    <property type="entry name" value="YitL_S1"/>
    <property type="match status" value="1"/>
</dbReference>
<dbReference type="Gene3D" id="1.10.10.10">
    <property type="entry name" value="Winged helix-like DNA-binding domain superfamily/Winged helix DNA-binding domain"/>
    <property type="match status" value="1"/>
</dbReference>
<dbReference type="InterPro" id="IPR014464">
    <property type="entry name" value="CvfB_fam"/>
</dbReference>
<dbReference type="InterPro" id="IPR048588">
    <property type="entry name" value="CvfB_S1_2nd"/>
</dbReference>
<dbReference type="InterPro" id="IPR012340">
    <property type="entry name" value="NA-bd_OB-fold"/>
</dbReference>
<accession>A0A419SL04</accession>
<dbReference type="InterPro" id="IPR040764">
    <property type="entry name" value="CvfB_WH"/>
</dbReference>
<dbReference type="Pfam" id="PF21543">
    <property type="entry name" value="CvfB_2nd"/>
    <property type="match status" value="1"/>
</dbReference>
<dbReference type="InterPro" id="IPR039566">
    <property type="entry name" value="CvfB_S1_st"/>
</dbReference>
<reference evidence="3 4" key="1">
    <citation type="submission" date="2016-08" db="EMBL/GenBank/DDBJ databases">
        <title>Novel Firmicute Genomes.</title>
        <authorList>
            <person name="Poppleton D.I."/>
            <person name="Gribaldo S."/>
        </authorList>
    </citation>
    <scope>NUCLEOTIDE SEQUENCE [LARGE SCALE GENOMIC DNA]</scope>
    <source>
        <strain evidence="3 4">RAOx-1</strain>
    </source>
</reference>
<evidence type="ECO:0000259" key="2">
    <source>
        <dbReference type="PROSITE" id="PS50126"/>
    </source>
</evidence>
<protein>
    <recommendedName>
        <fullName evidence="2">S1 motif domain-containing protein</fullName>
    </recommendedName>
</protein>
<dbReference type="PROSITE" id="PS50126">
    <property type="entry name" value="S1"/>
    <property type="match status" value="1"/>
</dbReference>
<evidence type="ECO:0000313" key="4">
    <source>
        <dbReference type="Proteomes" id="UP000284219"/>
    </source>
</evidence>
<comment type="caution">
    <text evidence="3">The sequence shown here is derived from an EMBL/GenBank/DDBJ whole genome shotgun (WGS) entry which is preliminary data.</text>
</comment>
<dbReference type="SMART" id="SM00316">
    <property type="entry name" value="S1"/>
    <property type="match status" value="2"/>
</dbReference>
<evidence type="ECO:0000313" key="3">
    <source>
        <dbReference type="EMBL" id="RKD24629.1"/>
    </source>
</evidence>